<feature type="region of interest" description="Disordered" evidence="1">
    <location>
        <begin position="916"/>
        <end position="943"/>
    </location>
</feature>
<feature type="compositionally biased region" description="Polar residues" evidence="1">
    <location>
        <begin position="140"/>
        <end position="149"/>
    </location>
</feature>
<evidence type="ECO:0000313" key="4">
    <source>
        <dbReference type="WBParaSite" id="PSAMB.scaffold3490size18063.g21647.t1"/>
    </source>
</evidence>
<feature type="compositionally biased region" description="Basic and acidic residues" evidence="1">
    <location>
        <begin position="394"/>
        <end position="408"/>
    </location>
</feature>
<organism evidence="3 4">
    <name type="scientific">Plectus sambesii</name>
    <dbReference type="NCBI Taxonomy" id="2011161"/>
    <lineage>
        <taxon>Eukaryota</taxon>
        <taxon>Metazoa</taxon>
        <taxon>Ecdysozoa</taxon>
        <taxon>Nematoda</taxon>
        <taxon>Chromadorea</taxon>
        <taxon>Plectida</taxon>
        <taxon>Plectina</taxon>
        <taxon>Plectoidea</taxon>
        <taxon>Plectidae</taxon>
        <taxon>Plectus</taxon>
    </lineage>
</organism>
<feature type="compositionally biased region" description="Polar residues" evidence="1">
    <location>
        <begin position="358"/>
        <end position="374"/>
    </location>
</feature>
<accession>A0A914W7Z5</accession>
<dbReference type="InterPro" id="IPR000253">
    <property type="entry name" value="FHA_dom"/>
</dbReference>
<reference evidence="4" key="1">
    <citation type="submission" date="2022-11" db="UniProtKB">
        <authorList>
            <consortium name="WormBaseParasite"/>
        </authorList>
    </citation>
    <scope>IDENTIFICATION</scope>
</reference>
<keyword evidence="3" id="KW-1185">Reference proteome</keyword>
<dbReference type="SUPFAM" id="SSF49879">
    <property type="entry name" value="SMAD/FHA domain"/>
    <property type="match status" value="1"/>
</dbReference>
<feature type="compositionally biased region" description="Low complexity" evidence="1">
    <location>
        <begin position="260"/>
        <end position="282"/>
    </location>
</feature>
<name>A0A914W7Z5_9BILA</name>
<dbReference type="Pfam" id="PF00498">
    <property type="entry name" value="FHA"/>
    <property type="match status" value="1"/>
</dbReference>
<feature type="region of interest" description="Disordered" evidence="1">
    <location>
        <begin position="470"/>
        <end position="492"/>
    </location>
</feature>
<dbReference type="SMART" id="SM00240">
    <property type="entry name" value="FHA"/>
    <property type="match status" value="1"/>
</dbReference>
<feature type="compositionally biased region" description="Polar residues" evidence="1">
    <location>
        <begin position="655"/>
        <end position="664"/>
    </location>
</feature>
<evidence type="ECO:0000256" key="1">
    <source>
        <dbReference type="SAM" id="MobiDB-lite"/>
    </source>
</evidence>
<feature type="compositionally biased region" description="Basic and acidic residues" evidence="1">
    <location>
        <begin position="802"/>
        <end position="813"/>
    </location>
</feature>
<feature type="compositionally biased region" description="Polar residues" evidence="1">
    <location>
        <begin position="928"/>
        <end position="943"/>
    </location>
</feature>
<feature type="compositionally biased region" description="Polar residues" evidence="1">
    <location>
        <begin position="787"/>
        <end position="798"/>
    </location>
</feature>
<dbReference type="PROSITE" id="PS50006">
    <property type="entry name" value="FHA_DOMAIN"/>
    <property type="match status" value="1"/>
</dbReference>
<dbReference type="WBParaSite" id="PSAMB.scaffold3490size18063.g21647.t1">
    <property type="protein sequence ID" value="PSAMB.scaffold3490size18063.g21647.t1"/>
    <property type="gene ID" value="PSAMB.scaffold3490size18063.g21647"/>
</dbReference>
<dbReference type="Proteomes" id="UP000887566">
    <property type="component" value="Unplaced"/>
</dbReference>
<evidence type="ECO:0000259" key="2">
    <source>
        <dbReference type="PROSITE" id="PS50006"/>
    </source>
</evidence>
<dbReference type="InterPro" id="IPR008984">
    <property type="entry name" value="SMAD_FHA_dom_sf"/>
</dbReference>
<feature type="region of interest" description="Disordered" evidence="1">
    <location>
        <begin position="563"/>
        <end position="732"/>
    </location>
</feature>
<feature type="compositionally biased region" description="Polar residues" evidence="1">
    <location>
        <begin position="244"/>
        <end position="259"/>
    </location>
</feature>
<feature type="region of interest" description="Disordered" evidence="1">
    <location>
        <begin position="222"/>
        <end position="424"/>
    </location>
</feature>
<feature type="domain" description="FHA" evidence="2">
    <location>
        <begin position="29"/>
        <end position="79"/>
    </location>
</feature>
<feature type="compositionally biased region" description="Low complexity" evidence="1">
    <location>
        <begin position="224"/>
        <end position="237"/>
    </location>
</feature>
<feature type="compositionally biased region" description="Low complexity" evidence="1">
    <location>
        <begin position="676"/>
        <end position="686"/>
    </location>
</feature>
<evidence type="ECO:0000313" key="3">
    <source>
        <dbReference type="Proteomes" id="UP000887566"/>
    </source>
</evidence>
<proteinExistence type="predicted"/>
<dbReference type="Gene3D" id="2.60.200.20">
    <property type="match status" value="1"/>
</dbReference>
<protein>
    <submittedName>
        <fullName evidence="4">FHA domain-containing protein</fullName>
    </submittedName>
</protein>
<feature type="compositionally biased region" description="Basic and acidic residues" evidence="1">
    <location>
        <begin position="600"/>
        <end position="610"/>
    </location>
</feature>
<feature type="region of interest" description="Disordered" evidence="1">
    <location>
        <begin position="776"/>
        <end position="813"/>
    </location>
</feature>
<feature type="region of interest" description="Disordered" evidence="1">
    <location>
        <begin position="111"/>
        <end position="159"/>
    </location>
</feature>
<sequence length="943" mass="103305">MAATRRKKATWRLLSSSGREYELNEEDRTVIGRHSSDVVIPSRTVERRHAELSYDPDLNTFAVTDFHSQNGTFLNEHKVAADVAHSLQDDDTLRFGHDPLQFRLVRMNSEDSLNQDSKGRSSPLVDISQQQGGEMVDSPRGSTGTSSPASMRREMSGAPMQQQPMMAPVMFDPSSGQQYYMPTQPQLLYQPVYLPAAPAGGIFYQPISAAHPPGAYFMPPQYMQQQQQQQQQLQQQQHAPVAQRYSSTPPSALASQQHPSTSSCTHCHLSTTTAGAGADSDAWSIRSDSGLPSNHHHHHDHHDPDLHSNPESAISTPEHNKANNRYHQGANLEKEHGRTPLFGQPPSWWGEDERNNKLPPTSTEQSLDTATAPRNDSKSPISSTVSSKAMPSHPDADRAAMSDTEAVRLRPSTSPPAGFGGRRSLKPVRMDFDFASAPSATKSAAAAKPAAATAFTVTFDSEKETLSLQDAARKSNSGRRMMRRSAPIPQRQEAHVIAPSTDPKEYLLNKMLHGDSAGRLLPQDNSVAEQKRDFDTLSDAGTYVIDNEEAKIYGDKPMMLSQVLDEESSTRTPSPVEEEEEEEEATPREEKPPRIPTDQTTKRDLLKELLKMSASPTNNPPSPSVSLTPTSSAPPNPAVRSRKDEFNRISAKTAVPTNRHSMATHQAAKPPPAPAPSAASASSASPFRRGDGGRFSMRAGPPMPPSRPSTTGGWKPPFRSGINSRPSVTKESDEMIAWLRRKDYNPMKAAAAAKKGKVVTNGKNDQFLSNRSISFHIGEGGPPPLKATNQKSPSVSRLSRNKSHEDGDQPEWNHVEEELLVSYSRGIVDDLKLMTASADDSHDAEYMAAVAQATNKLAKQSGQTIQLIRATGGLSTSMERLLNIAQNESADESLREKLERLSTTFDVVNRHLARSQEKNKTAGYRSKLVTSRSPSATRNNARL</sequence>
<dbReference type="AlphaFoldDB" id="A0A914W7Z5"/>
<feature type="compositionally biased region" description="Low complexity" evidence="1">
    <location>
        <begin position="378"/>
        <end position="387"/>
    </location>
</feature>